<gene>
    <name evidence="4" type="ORF">ACFQXB_11240</name>
</gene>
<dbReference type="InterPro" id="IPR015424">
    <property type="entry name" value="PyrdxlP-dep_Trfase"/>
</dbReference>
<dbReference type="InterPro" id="IPR015421">
    <property type="entry name" value="PyrdxlP-dep_Trfase_major"/>
</dbReference>
<evidence type="ECO:0000256" key="3">
    <source>
        <dbReference type="RuleBase" id="RU004508"/>
    </source>
</evidence>
<dbReference type="GO" id="GO:0008483">
    <property type="term" value="F:transaminase activity"/>
    <property type="evidence" value="ECO:0007669"/>
    <property type="project" value="UniProtKB-KW"/>
</dbReference>
<dbReference type="PANTHER" id="PTHR30244:SF36">
    <property type="entry name" value="3-OXO-GLUCOSE-6-PHOSPHATE:GLUTAMATE AMINOTRANSFERASE"/>
    <property type="match status" value="1"/>
</dbReference>
<keyword evidence="4" id="KW-0808">Transferase</keyword>
<dbReference type="Gene3D" id="3.90.1150.10">
    <property type="entry name" value="Aspartate Aminotransferase, domain 1"/>
    <property type="match status" value="1"/>
</dbReference>
<comment type="similarity">
    <text evidence="2 3">Belongs to the DegT/DnrJ/EryC1 family.</text>
</comment>
<keyword evidence="1 3" id="KW-0663">Pyridoxal phosphate</keyword>
<dbReference type="CDD" id="cd00616">
    <property type="entry name" value="AHBA_syn"/>
    <property type="match status" value="1"/>
</dbReference>
<evidence type="ECO:0000313" key="5">
    <source>
        <dbReference type="Proteomes" id="UP001596516"/>
    </source>
</evidence>
<dbReference type="RefSeq" id="WP_377403422.1">
    <property type="nucleotide sequence ID" value="NZ_JBHTFQ010000005.1"/>
</dbReference>
<dbReference type="PANTHER" id="PTHR30244">
    <property type="entry name" value="TRANSAMINASE"/>
    <property type="match status" value="1"/>
</dbReference>
<dbReference type="Pfam" id="PF01041">
    <property type="entry name" value="DegT_DnrJ_EryC1"/>
    <property type="match status" value="1"/>
</dbReference>
<reference evidence="5" key="1">
    <citation type="journal article" date="2019" name="Int. J. Syst. Evol. Microbiol.">
        <title>The Global Catalogue of Microorganisms (GCM) 10K type strain sequencing project: providing services to taxonomists for standard genome sequencing and annotation.</title>
        <authorList>
            <consortium name="The Broad Institute Genomics Platform"/>
            <consortium name="The Broad Institute Genome Sequencing Center for Infectious Disease"/>
            <person name="Wu L."/>
            <person name="Ma J."/>
        </authorList>
    </citation>
    <scope>NUCLEOTIDE SEQUENCE [LARGE SCALE GENOMIC DNA]</scope>
    <source>
        <strain evidence="5">CGMCC 1.12750</strain>
    </source>
</reference>
<sequence length="370" mass="39222">MRHSFLDVGFTYRSLKADLDAAHARVMDSGIYIGGPELEQFEQAFARACGASHCVGLGNGLEALVLPLRARGIGPGDEVIVPAHTFIATWLAVAQTGAVPVPVDADPATMNLDPALVEAAITERTRAILPVHLYGAPVSMAPLRRLATAHGLFLLEDAAQAHGGQEDGRTVGNLGDAAGFSFYPGKNLGAFGDGGALVTNDGDLAERVRMLANYGARQKYHHDLAGGNSRLDPLQAAFLNVKLRALPGWTQRRQDIAARYLDRLADVPGLRLPAVAEGTTPVWHLFVIRHPQRDALMKALEASGVPAALHYPVPNHHSGAFRDSHGHLSFPVTEAICATCLSLPIGPHLSLEDAEDIAARVTGAVRGLSA</sequence>
<evidence type="ECO:0000256" key="2">
    <source>
        <dbReference type="ARBA" id="ARBA00037999"/>
    </source>
</evidence>
<comment type="caution">
    <text evidence="4">The sequence shown here is derived from an EMBL/GenBank/DDBJ whole genome shotgun (WGS) entry which is preliminary data.</text>
</comment>
<evidence type="ECO:0000313" key="4">
    <source>
        <dbReference type="EMBL" id="MFC7704768.1"/>
    </source>
</evidence>
<name>A0ABW2ULF6_9RHOB</name>
<dbReference type="Proteomes" id="UP001596516">
    <property type="component" value="Unassembled WGS sequence"/>
</dbReference>
<keyword evidence="5" id="KW-1185">Reference proteome</keyword>
<keyword evidence="4" id="KW-0032">Aminotransferase</keyword>
<dbReference type="Gene3D" id="3.40.640.10">
    <property type="entry name" value="Type I PLP-dependent aspartate aminotransferase-like (Major domain)"/>
    <property type="match status" value="1"/>
</dbReference>
<dbReference type="PIRSF" id="PIRSF000390">
    <property type="entry name" value="PLP_StrS"/>
    <property type="match status" value="1"/>
</dbReference>
<dbReference type="SUPFAM" id="SSF53383">
    <property type="entry name" value="PLP-dependent transferases"/>
    <property type="match status" value="1"/>
</dbReference>
<accession>A0ABW2ULF6</accession>
<organism evidence="4 5">
    <name type="scientific">Plastorhodobacter daqingensis</name>
    <dbReference type="NCBI Taxonomy" id="1387281"/>
    <lineage>
        <taxon>Bacteria</taxon>
        <taxon>Pseudomonadati</taxon>
        <taxon>Pseudomonadota</taxon>
        <taxon>Alphaproteobacteria</taxon>
        <taxon>Rhodobacterales</taxon>
        <taxon>Paracoccaceae</taxon>
        <taxon>Plastorhodobacter</taxon>
    </lineage>
</organism>
<evidence type="ECO:0000256" key="1">
    <source>
        <dbReference type="ARBA" id="ARBA00022898"/>
    </source>
</evidence>
<dbReference type="EMBL" id="JBHTFQ010000005">
    <property type="protein sequence ID" value="MFC7704768.1"/>
    <property type="molecule type" value="Genomic_DNA"/>
</dbReference>
<proteinExistence type="inferred from homology"/>
<dbReference type="InterPro" id="IPR015422">
    <property type="entry name" value="PyrdxlP-dep_Trfase_small"/>
</dbReference>
<dbReference type="InterPro" id="IPR000653">
    <property type="entry name" value="DegT/StrS_aminotransferase"/>
</dbReference>
<protein>
    <submittedName>
        <fullName evidence="4">DegT/DnrJ/EryC1/StrS family aminotransferase</fullName>
    </submittedName>
</protein>